<reference evidence="1 2" key="1">
    <citation type="journal article" date="2015" name="Genome Announc.">
        <title>Expanding the biotechnology potential of lactobacilli through comparative genomics of 213 strains and associated genera.</title>
        <authorList>
            <person name="Sun Z."/>
            <person name="Harris H.M."/>
            <person name="McCann A."/>
            <person name="Guo C."/>
            <person name="Argimon S."/>
            <person name="Zhang W."/>
            <person name="Yang X."/>
            <person name="Jeffery I.B."/>
            <person name="Cooney J.C."/>
            <person name="Kagawa T.F."/>
            <person name="Liu W."/>
            <person name="Song Y."/>
            <person name="Salvetti E."/>
            <person name="Wrobel A."/>
            <person name="Rasinkangas P."/>
            <person name="Parkhill J."/>
            <person name="Rea M.C."/>
            <person name="O'Sullivan O."/>
            <person name="Ritari J."/>
            <person name="Douillard F.P."/>
            <person name="Paul Ross R."/>
            <person name="Yang R."/>
            <person name="Briner A.E."/>
            <person name="Felis G.E."/>
            <person name="de Vos W.M."/>
            <person name="Barrangou R."/>
            <person name="Klaenhammer T.R."/>
            <person name="Caufield P.W."/>
            <person name="Cui Y."/>
            <person name="Zhang H."/>
            <person name="O'Toole P.W."/>
        </authorList>
    </citation>
    <scope>NUCLEOTIDE SEQUENCE [LARGE SCALE GENOMIC DNA]</scope>
    <source>
        <strain evidence="1 2">NBRC 103219</strain>
    </source>
</reference>
<gene>
    <name evidence="1" type="ORF">IV66_GL001298</name>
</gene>
<keyword evidence="2" id="KW-1185">Reference proteome</keyword>
<sequence>MKQVETVKEYCDLKIYPQDDQISNIRKCLDLSTNVIRELKKLISKTDSDEMIVAKSQQIVKKFLNRGNHHLSRLAMNTIIGSLAQYRFNCQIAENEENKLNFGFSAEFILNGGLCCLFTKEPGEALLVNNLLLLPTLGTIPIECPWEHCFNKITFMFIYRLGETYRARIYSSWPFEKPQKQDDTWLGVNLGKRKLVFLSNGSSFSYYHLLNDKKNKNLVFKKLDAFMYYDEIFKKSKASRLTGIIILGSQIPVEIPTTLSTLEKYHFLIFLLSKISASNLKVRVSKEKQINCHNDFEKATVIRHSKNTQEINDIDGLVNSLRQNLTNSTLGVNDFLTTLNY</sequence>
<dbReference type="STRING" id="449659.IV66_GL001298"/>
<evidence type="ECO:0000313" key="1">
    <source>
        <dbReference type="EMBL" id="KRO01118.1"/>
    </source>
</evidence>
<accession>A0A0R2LH23</accession>
<evidence type="ECO:0000313" key="2">
    <source>
        <dbReference type="Proteomes" id="UP000051886"/>
    </source>
</evidence>
<name>A0A0R2LH23_9LACO</name>
<protein>
    <submittedName>
        <fullName evidence="1">Uncharacterized protein</fullName>
    </submittedName>
</protein>
<dbReference type="Proteomes" id="UP000051886">
    <property type="component" value="Unassembled WGS sequence"/>
</dbReference>
<dbReference type="EMBL" id="JQCN01000017">
    <property type="protein sequence ID" value="KRO01118.1"/>
    <property type="molecule type" value="Genomic_DNA"/>
</dbReference>
<proteinExistence type="predicted"/>
<dbReference type="PATRIC" id="fig|449659.4.peg.1315"/>
<comment type="caution">
    <text evidence="1">The sequence shown here is derived from an EMBL/GenBank/DDBJ whole genome shotgun (WGS) entry which is preliminary data.</text>
</comment>
<dbReference type="AlphaFoldDB" id="A0A0R2LH23"/>
<organism evidence="1 2">
    <name type="scientific">Ligilactobacillus pobuzihii</name>
    <dbReference type="NCBI Taxonomy" id="449659"/>
    <lineage>
        <taxon>Bacteria</taxon>
        <taxon>Bacillati</taxon>
        <taxon>Bacillota</taxon>
        <taxon>Bacilli</taxon>
        <taxon>Lactobacillales</taxon>
        <taxon>Lactobacillaceae</taxon>
        <taxon>Ligilactobacillus</taxon>
    </lineage>
</organism>